<sequence>MEWIPYENLKQEKDIDKGGFATVHSAIWSNGPIEKREEKRTIALKYVKNSKIEIDNFLKEVEPNFEITDNSAFIRCLGISQQLDILGNLRDENHKRMTWKDKITALFTISMGLKTFHKSQLIHHEFHS</sequence>
<accession>A0ABN7UES1</accession>
<dbReference type="SUPFAM" id="SSF56112">
    <property type="entry name" value="Protein kinase-like (PK-like)"/>
    <property type="match status" value="1"/>
</dbReference>
<evidence type="ECO:0000313" key="2">
    <source>
        <dbReference type="EMBL" id="CAG8578734.1"/>
    </source>
</evidence>
<dbReference type="Gene3D" id="1.10.510.10">
    <property type="entry name" value="Transferase(Phosphotransferase) domain 1"/>
    <property type="match status" value="1"/>
</dbReference>
<proteinExistence type="predicted"/>
<dbReference type="InterPro" id="IPR001245">
    <property type="entry name" value="Ser-Thr/Tyr_kinase_cat_dom"/>
</dbReference>
<dbReference type="InterPro" id="IPR011009">
    <property type="entry name" value="Kinase-like_dom_sf"/>
</dbReference>
<dbReference type="EMBL" id="CAJVQB010002539">
    <property type="protein sequence ID" value="CAG8578734.1"/>
    <property type="molecule type" value="Genomic_DNA"/>
</dbReference>
<evidence type="ECO:0000259" key="1">
    <source>
        <dbReference type="Pfam" id="PF07714"/>
    </source>
</evidence>
<feature type="domain" description="Serine-threonine/tyrosine-protein kinase catalytic" evidence="1">
    <location>
        <begin position="9"/>
        <end position="125"/>
    </location>
</feature>
<name>A0ABN7UES1_GIGMA</name>
<dbReference type="Proteomes" id="UP000789901">
    <property type="component" value="Unassembled WGS sequence"/>
</dbReference>
<gene>
    <name evidence="2" type="ORF">GMARGA_LOCUS5843</name>
</gene>
<dbReference type="Pfam" id="PF07714">
    <property type="entry name" value="PK_Tyr_Ser-Thr"/>
    <property type="match status" value="1"/>
</dbReference>
<keyword evidence="3" id="KW-1185">Reference proteome</keyword>
<reference evidence="2 3" key="1">
    <citation type="submission" date="2021-06" db="EMBL/GenBank/DDBJ databases">
        <authorList>
            <person name="Kallberg Y."/>
            <person name="Tangrot J."/>
            <person name="Rosling A."/>
        </authorList>
    </citation>
    <scope>NUCLEOTIDE SEQUENCE [LARGE SCALE GENOMIC DNA]</scope>
    <source>
        <strain evidence="2 3">120-4 pot B 10/14</strain>
    </source>
</reference>
<comment type="caution">
    <text evidence="2">The sequence shown here is derived from an EMBL/GenBank/DDBJ whole genome shotgun (WGS) entry which is preliminary data.</text>
</comment>
<organism evidence="2 3">
    <name type="scientific">Gigaspora margarita</name>
    <dbReference type="NCBI Taxonomy" id="4874"/>
    <lineage>
        <taxon>Eukaryota</taxon>
        <taxon>Fungi</taxon>
        <taxon>Fungi incertae sedis</taxon>
        <taxon>Mucoromycota</taxon>
        <taxon>Glomeromycotina</taxon>
        <taxon>Glomeromycetes</taxon>
        <taxon>Diversisporales</taxon>
        <taxon>Gigasporaceae</taxon>
        <taxon>Gigaspora</taxon>
    </lineage>
</organism>
<protein>
    <submittedName>
        <fullName evidence="2">23363_t:CDS:1</fullName>
    </submittedName>
</protein>
<evidence type="ECO:0000313" key="3">
    <source>
        <dbReference type="Proteomes" id="UP000789901"/>
    </source>
</evidence>